<comment type="caution">
    <text evidence="3">The sequence shown here is derived from an EMBL/GenBank/DDBJ whole genome shotgun (WGS) entry which is preliminary data.</text>
</comment>
<gene>
    <name evidence="4" type="ORF">GA0071312_0158</name>
    <name evidence="3" type="ORF">HLUCCO17_14360</name>
</gene>
<dbReference type="InterPro" id="IPR050483">
    <property type="entry name" value="CoA-transferase_III_domain"/>
</dbReference>
<dbReference type="InterPro" id="IPR044855">
    <property type="entry name" value="CoA-Trfase_III_dom3_sf"/>
</dbReference>
<dbReference type="PANTHER" id="PTHR48207">
    <property type="entry name" value="SUCCINATE--HYDROXYMETHYLGLUTARATE COA-TRANSFERASE"/>
    <property type="match status" value="1"/>
</dbReference>
<feature type="region of interest" description="Disordered" evidence="2">
    <location>
        <begin position="1"/>
        <end position="22"/>
    </location>
</feature>
<proteinExistence type="predicted"/>
<dbReference type="EMBL" id="FMBM01000001">
    <property type="protein sequence ID" value="SCC78228.1"/>
    <property type="molecule type" value="Genomic_DNA"/>
</dbReference>
<name>A0A0P7X3Z5_9HYPH</name>
<evidence type="ECO:0000313" key="6">
    <source>
        <dbReference type="Proteomes" id="UP000182800"/>
    </source>
</evidence>
<evidence type="ECO:0000256" key="1">
    <source>
        <dbReference type="ARBA" id="ARBA00022679"/>
    </source>
</evidence>
<dbReference type="STRING" id="1653334.GA0071312_0158"/>
<dbReference type="PATRIC" id="fig|1653334.4.peg.624"/>
<dbReference type="InterPro" id="IPR003673">
    <property type="entry name" value="CoA-Trfase_fam_III"/>
</dbReference>
<evidence type="ECO:0000313" key="4">
    <source>
        <dbReference type="EMBL" id="SCC78228.1"/>
    </source>
</evidence>
<dbReference type="Gene3D" id="3.40.50.10540">
    <property type="entry name" value="Crotonobetainyl-coa:carnitine coa-transferase, domain 1"/>
    <property type="match status" value="1"/>
</dbReference>
<dbReference type="GO" id="GO:0008410">
    <property type="term" value="F:CoA-transferase activity"/>
    <property type="evidence" value="ECO:0007669"/>
    <property type="project" value="TreeGrafter"/>
</dbReference>
<dbReference type="Gene3D" id="3.30.1540.10">
    <property type="entry name" value="formyl-coa transferase, domain 3"/>
    <property type="match status" value="1"/>
</dbReference>
<reference evidence="4 6" key="2">
    <citation type="submission" date="2016-08" db="EMBL/GenBank/DDBJ databases">
        <authorList>
            <person name="Varghese N."/>
            <person name="Submissions Spin"/>
        </authorList>
    </citation>
    <scope>NUCLEOTIDE SEQUENCE [LARGE SCALE GENOMIC DNA]</scope>
    <source>
        <strain evidence="4 6">HL-109</strain>
    </source>
</reference>
<keyword evidence="1 3" id="KW-0808">Transferase</keyword>
<dbReference type="Proteomes" id="UP000050497">
    <property type="component" value="Unassembled WGS sequence"/>
</dbReference>
<evidence type="ECO:0000313" key="5">
    <source>
        <dbReference type="Proteomes" id="UP000050497"/>
    </source>
</evidence>
<dbReference type="PANTHER" id="PTHR48207:SF3">
    <property type="entry name" value="SUCCINATE--HYDROXYMETHYLGLUTARATE COA-TRANSFERASE"/>
    <property type="match status" value="1"/>
</dbReference>
<dbReference type="EMBL" id="LJSX01000026">
    <property type="protein sequence ID" value="KPQ09502.1"/>
    <property type="molecule type" value="Genomic_DNA"/>
</dbReference>
<organism evidence="3 5">
    <name type="scientific">Saliniramus fredricksonii</name>
    <dbReference type="NCBI Taxonomy" id="1653334"/>
    <lineage>
        <taxon>Bacteria</taxon>
        <taxon>Pseudomonadati</taxon>
        <taxon>Pseudomonadota</taxon>
        <taxon>Alphaproteobacteria</taxon>
        <taxon>Hyphomicrobiales</taxon>
        <taxon>Salinarimonadaceae</taxon>
        <taxon>Saliniramus</taxon>
    </lineage>
</organism>
<dbReference type="InterPro" id="IPR023606">
    <property type="entry name" value="CoA-Trfase_III_dom_1_sf"/>
</dbReference>
<keyword evidence="6" id="KW-1185">Reference proteome</keyword>
<evidence type="ECO:0000256" key="2">
    <source>
        <dbReference type="SAM" id="MobiDB-lite"/>
    </source>
</evidence>
<accession>A0A0P7X3Z5</accession>
<dbReference type="Pfam" id="PF02515">
    <property type="entry name" value="CoA_transf_3"/>
    <property type="match status" value="1"/>
</dbReference>
<protein>
    <submittedName>
        <fullName evidence="4">Crotonobetainyl-CoA:carnitine CoA-transferase CaiB</fullName>
    </submittedName>
    <submittedName>
        <fullName evidence="3">Putative acyl-CoA transferases/carnitine dehydratase</fullName>
    </submittedName>
</protein>
<dbReference type="Proteomes" id="UP000182800">
    <property type="component" value="Unassembled WGS sequence"/>
</dbReference>
<evidence type="ECO:0000313" key="3">
    <source>
        <dbReference type="EMBL" id="KPQ09502.1"/>
    </source>
</evidence>
<dbReference type="RefSeq" id="WP_238947040.1">
    <property type="nucleotide sequence ID" value="NZ_FMBM01000001.1"/>
</dbReference>
<sequence length="395" mass="42482">MTMRDEDDGTQPAEAHASDCPPGTELSGLLVVTLEQAVAAPYASSRLADAGARVIKIERPEGDFARRYDTCVDGESAYFVWLNRGKESIALDLRDTGDKAVLAAILAKADVFIQNLAPGAVARLGFDQAELRARHPRLITCAISGYGDEGPYRDLKAYDLLVQAESGLSEITGTPEGRARTGVSVCDIAAGMTAYQNILQALIARGISGRGRHVAVSLYHALADWMNVPYLQYAYGGVTPQRCGLNHPTIAPYGDYACADGKSVLFSIQNETEWRNFCTQVLYRPDVAADPRFINNPARVRNRPALDAIIETVFAAIPRDAMAARLEAARIAYGRVSTMADLRAHPQNRFVTVETPAGAVTMLAPGALADGQSPALRPVPALDAHGAALRREFGE</sequence>
<dbReference type="SUPFAM" id="SSF89796">
    <property type="entry name" value="CoA-transferase family III (CaiB/BaiF)"/>
    <property type="match status" value="1"/>
</dbReference>
<reference evidence="3 5" key="1">
    <citation type="submission" date="2015-09" db="EMBL/GenBank/DDBJ databases">
        <title>Identification and resolution of microdiversity through metagenomic sequencing of parallel consortia.</title>
        <authorList>
            <person name="Nelson W.C."/>
            <person name="Romine M.F."/>
            <person name="Lindemann S.R."/>
        </authorList>
    </citation>
    <scope>NUCLEOTIDE SEQUENCE [LARGE SCALE GENOMIC DNA]</scope>
    <source>
        <strain evidence="3">HL-109</strain>
    </source>
</reference>
<dbReference type="AlphaFoldDB" id="A0A0P7X3Z5"/>